<evidence type="ECO:0000313" key="1">
    <source>
        <dbReference type="EMBL" id="PBK74058.1"/>
    </source>
</evidence>
<accession>A0A2H3C6W3</accession>
<dbReference type="AlphaFoldDB" id="A0A2H3C6W3"/>
<name>A0A2H3C6W3_9AGAR</name>
<proteinExistence type="predicted"/>
<sequence length="151" mass="16882">MNLLAVSDDASEQNKNEDGQLQNTIKDLTAKHGAAVTLARKHAAGEWRATLTEHLTVHFRSVGFTMTCHRRMVLLYLPSVSQALTKTTWMTSLEVSIEVLKCSKCTLWTAWILLSLTSFGNHSSIILKPSSLRLQVIALVEPLCYFLRTIP</sequence>
<reference evidence="2" key="1">
    <citation type="journal article" date="2017" name="Nat. Ecol. Evol.">
        <title>Genome expansion and lineage-specific genetic innovations in the forest pathogenic fungi Armillaria.</title>
        <authorList>
            <person name="Sipos G."/>
            <person name="Prasanna A.N."/>
            <person name="Walter M.C."/>
            <person name="O'Connor E."/>
            <person name="Balint B."/>
            <person name="Krizsan K."/>
            <person name="Kiss B."/>
            <person name="Hess J."/>
            <person name="Varga T."/>
            <person name="Slot J."/>
            <person name="Riley R."/>
            <person name="Boka B."/>
            <person name="Rigling D."/>
            <person name="Barry K."/>
            <person name="Lee J."/>
            <person name="Mihaltcheva S."/>
            <person name="LaButti K."/>
            <person name="Lipzen A."/>
            <person name="Waldron R."/>
            <person name="Moloney N.M."/>
            <person name="Sperisen C."/>
            <person name="Kredics L."/>
            <person name="Vagvoelgyi C."/>
            <person name="Patrignani A."/>
            <person name="Fitzpatrick D."/>
            <person name="Nagy I."/>
            <person name="Doyle S."/>
            <person name="Anderson J.B."/>
            <person name="Grigoriev I.V."/>
            <person name="Gueldener U."/>
            <person name="Muensterkoetter M."/>
            <person name="Nagy L.G."/>
        </authorList>
    </citation>
    <scope>NUCLEOTIDE SEQUENCE [LARGE SCALE GENOMIC DNA]</scope>
    <source>
        <strain evidence="2">28-4</strain>
    </source>
</reference>
<protein>
    <submittedName>
        <fullName evidence="1">Uncharacterized protein</fullName>
    </submittedName>
</protein>
<keyword evidence="2" id="KW-1185">Reference proteome</keyword>
<dbReference type="EMBL" id="KZ293419">
    <property type="protein sequence ID" value="PBK74058.1"/>
    <property type="molecule type" value="Genomic_DNA"/>
</dbReference>
<gene>
    <name evidence="1" type="ORF">ARMSODRAFT_951610</name>
</gene>
<organism evidence="1 2">
    <name type="scientific">Armillaria solidipes</name>
    <dbReference type="NCBI Taxonomy" id="1076256"/>
    <lineage>
        <taxon>Eukaryota</taxon>
        <taxon>Fungi</taxon>
        <taxon>Dikarya</taxon>
        <taxon>Basidiomycota</taxon>
        <taxon>Agaricomycotina</taxon>
        <taxon>Agaricomycetes</taxon>
        <taxon>Agaricomycetidae</taxon>
        <taxon>Agaricales</taxon>
        <taxon>Marasmiineae</taxon>
        <taxon>Physalacriaceae</taxon>
        <taxon>Armillaria</taxon>
    </lineage>
</organism>
<dbReference type="Proteomes" id="UP000218334">
    <property type="component" value="Unassembled WGS sequence"/>
</dbReference>
<evidence type="ECO:0000313" key="2">
    <source>
        <dbReference type="Proteomes" id="UP000218334"/>
    </source>
</evidence>